<dbReference type="SUPFAM" id="SSF103481">
    <property type="entry name" value="Multidrug resistance efflux transporter EmrE"/>
    <property type="match status" value="2"/>
</dbReference>
<keyword evidence="1" id="KW-0812">Transmembrane</keyword>
<feature type="domain" description="EamA" evidence="2">
    <location>
        <begin position="147"/>
        <end position="281"/>
    </location>
</feature>
<keyword evidence="1" id="KW-1133">Transmembrane helix</keyword>
<feature type="transmembrane region" description="Helical" evidence="1">
    <location>
        <begin position="180"/>
        <end position="201"/>
    </location>
</feature>
<evidence type="ECO:0000256" key="1">
    <source>
        <dbReference type="SAM" id="Phobius"/>
    </source>
</evidence>
<dbReference type="Proteomes" id="UP000179059">
    <property type="component" value="Unassembled WGS sequence"/>
</dbReference>
<dbReference type="PANTHER" id="PTHR22911:SF137">
    <property type="entry name" value="SOLUTE CARRIER FAMILY 35 MEMBER G2-RELATED"/>
    <property type="match status" value="1"/>
</dbReference>
<dbReference type="Gene3D" id="1.10.3730.20">
    <property type="match status" value="1"/>
</dbReference>
<feature type="transmembrane region" description="Helical" evidence="1">
    <location>
        <begin position="116"/>
        <end position="137"/>
    </location>
</feature>
<name>A0A1G2CAS1_9BACT</name>
<reference evidence="3 4" key="1">
    <citation type="journal article" date="2016" name="Nat. Commun.">
        <title>Thousands of microbial genomes shed light on interconnected biogeochemical processes in an aquifer system.</title>
        <authorList>
            <person name="Anantharaman K."/>
            <person name="Brown C.T."/>
            <person name="Hug L.A."/>
            <person name="Sharon I."/>
            <person name="Castelle C.J."/>
            <person name="Probst A.J."/>
            <person name="Thomas B.C."/>
            <person name="Singh A."/>
            <person name="Wilkins M.J."/>
            <person name="Karaoz U."/>
            <person name="Brodie E.L."/>
            <person name="Williams K.H."/>
            <person name="Hubbard S.S."/>
            <person name="Banfield J.F."/>
        </authorList>
    </citation>
    <scope>NUCLEOTIDE SEQUENCE [LARGE SCALE GENOMIC DNA]</scope>
</reference>
<dbReference type="AlphaFoldDB" id="A0A1G2CAS1"/>
<protein>
    <recommendedName>
        <fullName evidence="2">EamA domain-containing protein</fullName>
    </recommendedName>
</protein>
<organism evidence="3 4">
    <name type="scientific">Candidatus Liptonbacteria bacterium RIFCSPHIGHO2_01_FULL_57_28</name>
    <dbReference type="NCBI Taxonomy" id="1798647"/>
    <lineage>
        <taxon>Bacteria</taxon>
        <taxon>Candidatus Liptoniibacteriota</taxon>
    </lineage>
</organism>
<feature type="transmembrane region" description="Helical" evidence="1">
    <location>
        <begin position="237"/>
        <end position="256"/>
    </location>
</feature>
<evidence type="ECO:0000313" key="4">
    <source>
        <dbReference type="Proteomes" id="UP000179059"/>
    </source>
</evidence>
<feature type="transmembrane region" description="Helical" evidence="1">
    <location>
        <begin position="149"/>
        <end position="168"/>
    </location>
</feature>
<gene>
    <name evidence="3" type="ORF">A2855_02300</name>
</gene>
<feature type="transmembrane region" description="Helical" evidence="1">
    <location>
        <begin position="61"/>
        <end position="78"/>
    </location>
</feature>
<keyword evidence="1" id="KW-0472">Membrane</keyword>
<evidence type="ECO:0000313" key="3">
    <source>
        <dbReference type="EMBL" id="OGY97879.1"/>
    </source>
</evidence>
<dbReference type="Pfam" id="PF00892">
    <property type="entry name" value="EamA"/>
    <property type="match status" value="2"/>
</dbReference>
<feature type="transmembrane region" description="Helical" evidence="1">
    <location>
        <begin position="30"/>
        <end position="49"/>
    </location>
</feature>
<dbReference type="STRING" id="1798647.A2855_02300"/>
<feature type="transmembrane region" description="Helical" evidence="1">
    <location>
        <begin position="268"/>
        <end position="285"/>
    </location>
</feature>
<feature type="domain" description="EamA" evidence="2">
    <location>
        <begin position="1"/>
        <end position="134"/>
    </location>
</feature>
<evidence type="ECO:0000259" key="2">
    <source>
        <dbReference type="Pfam" id="PF00892"/>
    </source>
</evidence>
<dbReference type="PANTHER" id="PTHR22911">
    <property type="entry name" value="ACYL-MALONYL CONDENSING ENZYME-RELATED"/>
    <property type="match status" value="1"/>
</dbReference>
<comment type="caution">
    <text evidence="3">The sequence shown here is derived from an EMBL/GenBank/DDBJ whole genome shotgun (WGS) entry which is preliminary data.</text>
</comment>
<dbReference type="EMBL" id="MHKX01000021">
    <property type="protein sequence ID" value="OGY97879.1"/>
    <property type="molecule type" value="Genomic_DNA"/>
</dbReference>
<feature type="transmembrane region" description="Helical" evidence="1">
    <location>
        <begin position="90"/>
        <end position="110"/>
    </location>
</feature>
<dbReference type="InterPro" id="IPR000620">
    <property type="entry name" value="EamA_dom"/>
</dbReference>
<proteinExistence type="predicted"/>
<sequence length="287" mass="31664">MGIAFSLIALVSWGLGDFLIQRSARKFGDWIAIFYITAFGSVVLLPFVYREIGPLFWNLRGLYILLAASVVITFAAYFDFEALRVGKISVIEPIYAFEIAVTAALSVFVIQEKISAWQALLIAAIILGIFLVSTKSFHHLRNIKWEKGVILAIIATAAMGAANFLFGIGARDTSPLLINWFTDVFITFVALCFIIAQSRFGEIATDLKHNKRLIFGVSIMDNLAWIAFTYATLYIPIAIATGISESYIALAVLLGVKFNKEKLEGHQKFGLVLTVLAAIILALITQE</sequence>
<dbReference type="GO" id="GO:0016020">
    <property type="term" value="C:membrane"/>
    <property type="evidence" value="ECO:0007669"/>
    <property type="project" value="InterPro"/>
</dbReference>
<accession>A0A1G2CAS1</accession>
<dbReference type="InterPro" id="IPR037185">
    <property type="entry name" value="EmrE-like"/>
</dbReference>